<feature type="domain" description="ATP-grasp" evidence="5">
    <location>
        <begin position="110"/>
        <end position="298"/>
    </location>
</feature>
<evidence type="ECO:0000256" key="2">
    <source>
        <dbReference type="ARBA" id="ARBA00022741"/>
    </source>
</evidence>
<keyword evidence="3 4" id="KW-0067">ATP-binding</keyword>
<organism evidence="6 7">
    <name type="scientific">Candidatus Thiodiazotropha taylori</name>
    <dbReference type="NCBI Taxonomy" id="2792791"/>
    <lineage>
        <taxon>Bacteria</taxon>
        <taxon>Pseudomonadati</taxon>
        <taxon>Pseudomonadota</taxon>
        <taxon>Gammaproteobacteria</taxon>
        <taxon>Chromatiales</taxon>
        <taxon>Sedimenticolaceae</taxon>
        <taxon>Candidatus Thiodiazotropha</taxon>
    </lineage>
</organism>
<evidence type="ECO:0000256" key="1">
    <source>
        <dbReference type="ARBA" id="ARBA00022598"/>
    </source>
</evidence>
<proteinExistence type="predicted"/>
<dbReference type="GO" id="GO:0016874">
    <property type="term" value="F:ligase activity"/>
    <property type="evidence" value="ECO:0007669"/>
    <property type="project" value="UniProtKB-KW"/>
</dbReference>
<dbReference type="InterPro" id="IPR011761">
    <property type="entry name" value="ATP-grasp"/>
</dbReference>
<accession>A0A944MAM0</accession>
<dbReference type="GO" id="GO:0005524">
    <property type="term" value="F:ATP binding"/>
    <property type="evidence" value="ECO:0007669"/>
    <property type="project" value="UniProtKB-UniRule"/>
</dbReference>
<evidence type="ECO:0000256" key="3">
    <source>
        <dbReference type="ARBA" id="ARBA00022840"/>
    </source>
</evidence>
<dbReference type="PANTHER" id="PTHR43585">
    <property type="entry name" value="FUMIPYRROLE BIOSYNTHESIS PROTEIN C"/>
    <property type="match status" value="1"/>
</dbReference>
<gene>
    <name evidence="6" type="ORF">KME65_13035</name>
</gene>
<dbReference type="Pfam" id="PF13535">
    <property type="entry name" value="ATP-grasp_4"/>
    <property type="match status" value="1"/>
</dbReference>
<evidence type="ECO:0000256" key="4">
    <source>
        <dbReference type="PROSITE-ProRule" id="PRU00409"/>
    </source>
</evidence>
<dbReference type="InterPro" id="IPR052032">
    <property type="entry name" value="ATP-dep_AA_Ligase"/>
</dbReference>
<dbReference type="PANTHER" id="PTHR43585:SF2">
    <property type="entry name" value="ATP-GRASP ENZYME FSQD"/>
    <property type="match status" value="1"/>
</dbReference>
<dbReference type="GO" id="GO:0046872">
    <property type="term" value="F:metal ion binding"/>
    <property type="evidence" value="ECO:0007669"/>
    <property type="project" value="InterPro"/>
</dbReference>
<sequence>MKNKPKLMMLGAGLFQVAAIKKAVELGYHVISVDNRPTNIGHRYSHESVNISTVDAEAVLRVAADYKINGIYTMASDVALPTIASVAEALSLTGPAKDQVDVLINKTRFRSLQANLDIYAPQFLEVRDIDLTISGWTGGPAIVKPSFSSGSRGIAMLERVGAVSRPFIEKALEYSNNYCACLEEYINGEDYSVEGFILNREVRYAFVSKKYSQDFAVIGHEFPNDLSSKVNGDMVDQIQKVVNAGMISDGPFDADFRVGDDRVVLLELTPRLGGNGLPVLVEAVYGVSLIEISLRHAMREFDESADIGYPKEVVPHFSLLLYSDYTGIVESMAPISSVMSKLSKLVELCINLQPGQKVEKFMHGGHVFGYSIIRNSEHADLYSLATQVNSALSIKVNEGRVH</sequence>
<evidence type="ECO:0000313" key="6">
    <source>
        <dbReference type="EMBL" id="MBT2989872.1"/>
    </source>
</evidence>
<dbReference type="Proteomes" id="UP000770889">
    <property type="component" value="Unassembled WGS sequence"/>
</dbReference>
<keyword evidence="1" id="KW-0436">Ligase</keyword>
<evidence type="ECO:0000313" key="7">
    <source>
        <dbReference type="Proteomes" id="UP000770889"/>
    </source>
</evidence>
<dbReference type="AlphaFoldDB" id="A0A944MAM0"/>
<dbReference type="Gene3D" id="3.30.470.20">
    <property type="entry name" value="ATP-grasp fold, B domain"/>
    <property type="match status" value="1"/>
</dbReference>
<keyword evidence="2 4" id="KW-0547">Nucleotide-binding</keyword>
<dbReference type="EMBL" id="JAHHGM010000011">
    <property type="protein sequence ID" value="MBT2989872.1"/>
    <property type="molecule type" value="Genomic_DNA"/>
</dbReference>
<dbReference type="PROSITE" id="PS50975">
    <property type="entry name" value="ATP_GRASP"/>
    <property type="match status" value="1"/>
</dbReference>
<reference evidence="6 7" key="1">
    <citation type="submission" date="2021-05" db="EMBL/GenBank/DDBJ databases">
        <title>Genetic and Functional Diversity in Clade A Lucinid endosymbionts from the Bahamas.</title>
        <authorList>
            <person name="Giani N.M."/>
            <person name="Engel A.S."/>
            <person name="Campbell B.J."/>
        </authorList>
    </citation>
    <scope>NUCLEOTIDE SEQUENCE [LARGE SCALE GENOMIC DNA]</scope>
    <source>
        <strain evidence="6">LUC16012Gg_MoonRockCtena</strain>
    </source>
</reference>
<dbReference type="InterPro" id="IPR016185">
    <property type="entry name" value="PreATP-grasp_dom_sf"/>
</dbReference>
<dbReference type="SUPFAM" id="SSF52440">
    <property type="entry name" value="PreATP-grasp domain"/>
    <property type="match status" value="1"/>
</dbReference>
<dbReference type="SUPFAM" id="SSF56059">
    <property type="entry name" value="Glutathione synthetase ATP-binding domain-like"/>
    <property type="match status" value="1"/>
</dbReference>
<dbReference type="Gene3D" id="3.40.50.20">
    <property type="match status" value="1"/>
</dbReference>
<name>A0A944MAM0_9GAMM</name>
<comment type="caution">
    <text evidence="6">The sequence shown here is derived from an EMBL/GenBank/DDBJ whole genome shotgun (WGS) entry which is preliminary data.</text>
</comment>
<protein>
    <submittedName>
        <fullName evidence="6">ATP-grasp domain-containing protein</fullName>
    </submittedName>
</protein>
<evidence type="ECO:0000259" key="5">
    <source>
        <dbReference type="PROSITE" id="PS50975"/>
    </source>
</evidence>